<protein>
    <recommendedName>
        <fullName evidence="1">Thioester reductase (TE) domain-containing protein</fullName>
    </recommendedName>
</protein>
<dbReference type="InterPro" id="IPR013120">
    <property type="entry name" value="FAR_NAD-bd"/>
</dbReference>
<dbReference type="InterPro" id="IPR036291">
    <property type="entry name" value="NAD(P)-bd_dom_sf"/>
</dbReference>
<dbReference type="EMBL" id="CP022579">
    <property type="protein sequence ID" value="QEL64101.1"/>
    <property type="molecule type" value="Genomic_DNA"/>
</dbReference>
<evidence type="ECO:0000313" key="3">
    <source>
        <dbReference type="Proteomes" id="UP000323671"/>
    </source>
</evidence>
<dbReference type="SUPFAM" id="SSF51735">
    <property type="entry name" value="NAD(P)-binding Rossmann-fold domains"/>
    <property type="match status" value="1"/>
</dbReference>
<dbReference type="Proteomes" id="UP000323671">
    <property type="component" value="Chromosome"/>
</dbReference>
<keyword evidence="3" id="KW-1185">Reference proteome</keyword>
<dbReference type="Pfam" id="PF07993">
    <property type="entry name" value="NAD_binding_4"/>
    <property type="match status" value="1"/>
</dbReference>
<dbReference type="KEGG" id="otr:OTERR_06250"/>
<feature type="domain" description="Thioester reductase (TE)" evidence="1">
    <location>
        <begin position="27"/>
        <end position="258"/>
    </location>
</feature>
<dbReference type="PANTHER" id="PTHR43000">
    <property type="entry name" value="DTDP-D-GLUCOSE 4,6-DEHYDRATASE-RELATED"/>
    <property type="match status" value="1"/>
</dbReference>
<dbReference type="Gene3D" id="3.40.50.720">
    <property type="entry name" value="NAD(P)-binding Rossmann-like Domain"/>
    <property type="match status" value="1"/>
</dbReference>
<proteinExistence type="predicted"/>
<reference evidence="2 3" key="1">
    <citation type="submission" date="2017-07" db="EMBL/GenBank/DDBJ databases">
        <title>Complete genome sequence of Oryzomicrobium terrae TPP412.</title>
        <authorList>
            <person name="Chiu L.-W."/>
            <person name="Lo K.-J."/>
            <person name="Tsai Y.-M."/>
            <person name="Lin S.-S."/>
            <person name="Kuo C.-H."/>
            <person name="Liu C.-T."/>
        </authorList>
    </citation>
    <scope>NUCLEOTIDE SEQUENCE [LARGE SCALE GENOMIC DNA]</scope>
    <source>
        <strain evidence="2 3">TPP412</strain>
    </source>
</reference>
<organism evidence="2 3">
    <name type="scientific">Oryzomicrobium terrae</name>
    <dbReference type="NCBI Taxonomy" id="1735038"/>
    <lineage>
        <taxon>Bacteria</taxon>
        <taxon>Pseudomonadati</taxon>
        <taxon>Pseudomonadota</taxon>
        <taxon>Betaproteobacteria</taxon>
        <taxon>Rhodocyclales</taxon>
        <taxon>Rhodocyclaceae</taxon>
        <taxon>Oryzomicrobium</taxon>
    </lineage>
</organism>
<accession>A0A5C1E5A2</accession>
<dbReference type="AlphaFoldDB" id="A0A5C1E5A2"/>
<name>A0A5C1E5A2_9RHOO</name>
<evidence type="ECO:0000313" key="2">
    <source>
        <dbReference type="EMBL" id="QEL64101.1"/>
    </source>
</evidence>
<gene>
    <name evidence="2" type="ORF">OTERR_06250</name>
</gene>
<evidence type="ECO:0000259" key="1">
    <source>
        <dbReference type="Pfam" id="PF07993"/>
    </source>
</evidence>
<sequence length="390" mass="43227">MEASARISNNLLTFAQIVLTYSPRLLITGGTGFIGAALASRLIQTDRWDDCLFLVRADHREDGLARIAHVLRDHGTPEHLLDRLHLDQILCGGLNNVAEWQDDPRLPSIVDVVSSAAVASFGNHPSIWPTNVDGVLAMAHALSKRCTLRRFLQIGTAMACGRQAPVPVPEGYDAGEETEHFLEYTASKYEAEHRMREELPDLPLIVARPSIVVGHSRLGCAPSGSIFWVFRIARALQCFPCGLDQKIDVIPVDYCAEALQLLLEKPTLQHTAYHITAGEKRSCSFGEIDIAIANATGQTPMTKTYKALPFEEIAKMQGQFKELLGPCNRRIVLRAIRAYGDFAAMEMLFDNQRLLAEGMALPPPLTSYAGLCEQTSRDHLISEQMKFDYK</sequence>